<name>A0A1G8ZK15_9GAMM</name>
<sequence length="830" mass="92460">MRVFLLAFSLISAMALASVDPLLPQQETYLPTLPTPTQQFGHPIGERHLRYDQVLTYFQTLARQSPRVSLESAGVSHQGRQQIAAVITSEANQQRLPQILADRARVSEGDRVGGPTVVWLAYSIHGDEASGLHAGTLFAYYLAASQSPRVQRWLQEMVILITPSQNPDGNDRFANWVNGFTGSQLNGSNWHREHFQAWPSGRVNHFLADLNRDWLYLRHPESRGRVAVFQRWQPHVVGDYHEMGHNSSYFFQPGVPSRTHPLTPAQNQSLTSALGRYHAEALDALGQPYFSRESFDDFYYGKGSTYPDINGGVGILFEQASVRGHLRDTEYGQRSFRDAIRNQLATSFSTVLGSFEQGKALQQYQRDFFVRSFEQGQDRSGAGLLVSSGGDRGRLQALTVILSAHRVEFQYLANSVTSRGVSYPRGSVYIPFAQSRYALVAALFDRRTQFADNTFYDVSAFGVDLAFNLDVITLKRRPKVVSQPPQPAAGAIEPALAWILDWNQRRAPAALAYLLSRQIKVRFAEVAGRLQGRDGEIEVQPGTLLMAGNQPGIEAALTTLIHSYGLSPQAVARGQALTGPDLGSRKFRPASVARPLILVGRNVSQYEVGQLWSYLDQQVGVAATLIDAEYAERVPMEEFTHLFLVDGRYRQMTPAIEARIQRFVRQGGVLVAWQGGAREVADWNLVDVSIMGRRQLENEFEDHPIQFAERHQEDARRTIGGAIVDWRLDTSHPLGFGLTETLPMMKDREMVLQLAGGQAYQVARYADRPLLSGFMAPEYQSSVGGQASAVVARKDKGAVVLLADNPLFRNFWLGSERLVANSLYLVPALN</sequence>
<evidence type="ECO:0000256" key="6">
    <source>
        <dbReference type="ARBA" id="ARBA00023049"/>
    </source>
</evidence>
<evidence type="ECO:0000256" key="8">
    <source>
        <dbReference type="SAM" id="SignalP"/>
    </source>
</evidence>
<dbReference type="SUPFAM" id="SSF52317">
    <property type="entry name" value="Class I glutamine amidotransferase-like"/>
    <property type="match status" value="1"/>
</dbReference>
<dbReference type="AlphaFoldDB" id="A0A1G8ZK15"/>
<keyword evidence="11" id="KW-1185">Reference proteome</keyword>
<feature type="chain" id="PRO_5011557837" evidence="8">
    <location>
        <begin position="18"/>
        <end position="830"/>
    </location>
</feature>
<feature type="signal peptide" evidence="8">
    <location>
        <begin position="1"/>
        <end position="17"/>
    </location>
</feature>
<dbReference type="SUPFAM" id="SSF53187">
    <property type="entry name" value="Zn-dependent exopeptidases"/>
    <property type="match status" value="1"/>
</dbReference>
<accession>A0A1G8ZK15</accession>
<evidence type="ECO:0000256" key="7">
    <source>
        <dbReference type="PROSITE-ProRule" id="PRU01379"/>
    </source>
</evidence>
<evidence type="ECO:0000256" key="4">
    <source>
        <dbReference type="ARBA" id="ARBA00022801"/>
    </source>
</evidence>
<dbReference type="EMBL" id="FNEM01000020">
    <property type="protein sequence ID" value="SDK15368.1"/>
    <property type="molecule type" value="Genomic_DNA"/>
</dbReference>
<evidence type="ECO:0000313" key="11">
    <source>
        <dbReference type="Proteomes" id="UP000199527"/>
    </source>
</evidence>
<reference evidence="11" key="1">
    <citation type="submission" date="2016-10" db="EMBL/GenBank/DDBJ databases">
        <authorList>
            <person name="Varghese N."/>
            <person name="Submissions S."/>
        </authorList>
    </citation>
    <scope>NUCLEOTIDE SEQUENCE [LARGE SCALE GENOMIC DNA]</scope>
    <source>
        <strain evidence="11">DSM 23317</strain>
    </source>
</reference>
<dbReference type="InterPro" id="IPR029062">
    <property type="entry name" value="Class_I_gatase-like"/>
</dbReference>
<keyword evidence="4" id="KW-0378">Hydrolase</keyword>
<evidence type="ECO:0000259" key="9">
    <source>
        <dbReference type="PROSITE" id="PS52035"/>
    </source>
</evidence>
<evidence type="ECO:0000256" key="2">
    <source>
        <dbReference type="ARBA" id="ARBA00005988"/>
    </source>
</evidence>
<keyword evidence="3" id="KW-0645">Protease</keyword>
<comment type="cofactor">
    <cofactor evidence="1">
        <name>Zn(2+)</name>
        <dbReference type="ChEBI" id="CHEBI:29105"/>
    </cofactor>
</comment>
<comment type="similarity">
    <text evidence="2 7">Belongs to the peptidase M14 family.</text>
</comment>
<dbReference type="PROSITE" id="PS52035">
    <property type="entry name" value="PEPTIDASE_M14"/>
    <property type="match status" value="1"/>
</dbReference>
<dbReference type="GO" id="GO:0006508">
    <property type="term" value="P:proteolysis"/>
    <property type="evidence" value="ECO:0007669"/>
    <property type="project" value="UniProtKB-KW"/>
</dbReference>
<dbReference type="Gene3D" id="3.40.630.10">
    <property type="entry name" value="Zn peptidases"/>
    <property type="match status" value="1"/>
</dbReference>
<evidence type="ECO:0000256" key="3">
    <source>
        <dbReference type="ARBA" id="ARBA00022670"/>
    </source>
</evidence>
<dbReference type="InterPro" id="IPR000834">
    <property type="entry name" value="Peptidase_M14"/>
</dbReference>
<keyword evidence="10" id="KW-0121">Carboxypeptidase</keyword>
<evidence type="ECO:0000313" key="10">
    <source>
        <dbReference type="EMBL" id="SDK15368.1"/>
    </source>
</evidence>
<proteinExistence type="inferred from homology"/>
<keyword evidence="8" id="KW-0732">Signal</keyword>
<evidence type="ECO:0000256" key="5">
    <source>
        <dbReference type="ARBA" id="ARBA00022833"/>
    </source>
</evidence>
<dbReference type="GO" id="GO:0004181">
    <property type="term" value="F:metallocarboxypeptidase activity"/>
    <property type="evidence" value="ECO:0007669"/>
    <property type="project" value="InterPro"/>
</dbReference>
<organism evidence="10 11">
    <name type="scientific">Ferrimonas sediminum</name>
    <dbReference type="NCBI Taxonomy" id="718193"/>
    <lineage>
        <taxon>Bacteria</taxon>
        <taxon>Pseudomonadati</taxon>
        <taxon>Pseudomonadota</taxon>
        <taxon>Gammaproteobacteria</taxon>
        <taxon>Alteromonadales</taxon>
        <taxon>Ferrimonadaceae</taxon>
        <taxon>Ferrimonas</taxon>
    </lineage>
</organism>
<gene>
    <name evidence="10" type="ORF">SAMN04488540_12034</name>
</gene>
<dbReference type="GO" id="GO:0008270">
    <property type="term" value="F:zinc ion binding"/>
    <property type="evidence" value="ECO:0007669"/>
    <property type="project" value="InterPro"/>
</dbReference>
<keyword evidence="5" id="KW-0862">Zinc</keyword>
<dbReference type="SMART" id="SM00631">
    <property type="entry name" value="Zn_pept"/>
    <property type="match status" value="1"/>
</dbReference>
<dbReference type="PANTHER" id="PTHR11705:SF143">
    <property type="entry name" value="SLL0236 PROTEIN"/>
    <property type="match status" value="1"/>
</dbReference>
<dbReference type="GO" id="GO:0005615">
    <property type="term" value="C:extracellular space"/>
    <property type="evidence" value="ECO:0007669"/>
    <property type="project" value="TreeGrafter"/>
</dbReference>
<keyword evidence="6" id="KW-0482">Metalloprotease</keyword>
<dbReference type="PANTHER" id="PTHR11705">
    <property type="entry name" value="PROTEASE FAMILY M14 CARBOXYPEPTIDASE A,B"/>
    <property type="match status" value="1"/>
</dbReference>
<evidence type="ECO:0000256" key="1">
    <source>
        <dbReference type="ARBA" id="ARBA00001947"/>
    </source>
</evidence>
<dbReference type="Proteomes" id="UP000199527">
    <property type="component" value="Unassembled WGS sequence"/>
</dbReference>
<dbReference type="OrthoDB" id="9758209at2"/>
<feature type="domain" description="Peptidase M14" evidence="9">
    <location>
        <begin position="47"/>
        <end position="447"/>
    </location>
</feature>
<dbReference type="Pfam" id="PF00246">
    <property type="entry name" value="Peptidase_M14"/>
    <property type="match status" value="1"/>
</dbReference>
<comment type="caution">
    <text evidence="7">Lacks conserved residue(s) required for the propagation of feature annotation.</text>
</comment>
<protein>
    <submittedName>
        <fullName evidence="10">Zinc carboxypeptidase</fullName>
    </submittedName>
</protein>